<keyword evidence="3" id="KW-0547">Nucleotide-binding</keyword>
<keyword evidence="5 10" id="KW-0347">Helicase</keyword>
<keyword evidence="6" id="KW-0067">ATP-binding</keyword>
<organism evidence="10 11">
    <name type="scientific">Thelohanellus kitauei</name>
    <name type="common">Myxosporean</name>
    <dbReference type="NCBI Taxonomy" id="669202"/>
    <lineage>
        <taxon>Eukaryota</taxon>
        <taxon>Metazoa</taxon>
        <taxon>Cnidaria</taxon>
        <taxon>Myxozoa</taxon>
        <taxon>Myxosporea</taxon>
        <taxon>Bivalvulida</taxon>
        <taxon>Platysporina</taxon>
        <taxon>Myxobolidae</taxon>
        <taxon>Thelohanellus</taxon>
    </lineage>
</organism>
<evidence type="ECO:0000259" key="8">
    <source>
        <dbReference type="PROSITE" id="PS51192"/>
    </source>
</evidence>
<comment type="subcellular location">
    <subcellularLocation>
        <location evidence="1">Nucleus</location>
    </subcellularLocation>
</comment>
<feature type="domain" description="Helicase C-terminal" evidence="9">
    <location>
        <begin position="378"/>
        <end position="537"/>
    </location>
</feature>
<dbReference type="PANTHER" id="PTHR14025">
    <property type="entry name" value="FANCONI ANEMIA GROUP M FANCM FAMILY MEMBER"/>
    <property type="match status" value="1"/>
</dbReference>
<feature type="domain" description="Helicase ATP-binding" evidence="8">
    <location>
        <begin position="49"/>
        <end position="217"/>
    </location>
</feature>
<name>A0A0C2NBR8_THEKT</name>
<comment type="caution">
    <text evidence="10">The sequence shown here is derived from an EMBL/GenBank/DDBJ whole genome shotgun (WGS) entry which is preliminary data.</text>
</comment>
<accession>A0A0C2NBR8</accession>
<dbReference type="Pfam" id="PF00271">
    <property type="entry name" value="Helicase_C"/>
    <property type="match status" value="1"/>
</dbReference>
<gene>
    <name evidence="10" type="ORF">RF11_11909</name>
</gene>
<dbReference type="GO" id="GO:0043138">
    <property type="term" value="F:3'-5' DNA helicase activity"/>
    <property type="evidence" value="ECO:0007669"/>
    <property type="project" value="TreeGrafter"/>
</dbReference>
<evidence type="ECO:0000313" key="11">
    <source>
        <dbReference type="Proteomes" id="UP000031668"/>
    </source>
</evidence>
<dbReference type="Proteomes" id="UP000031668">
    <property type="component" value="Unassembled WGS sequence"/>
</dbReference>
<dbReference type="CDD" id="cd18801">
    <property type="entry name" value="SF2_C_FANCM_Hef"/>
    <property type="match status" value="1"/>
</dbReference>
<evidence type="ECO:0000313" key="10">
    <source>
        <dbReference type="EMBL" id="KII73795.1"/>
    </source>
</evidence>
<dbReference type="InterPro" id="IPR001650">
    <property type="entry name" value="Helicase_C-like"/>
</dbReference>
<dbReference type="PROSITE" id="PS51192">
    <property type="entry name" value="HELICASE_ATP_BIND_1"/>
    <property type="match status" value="1"/>
</dbReference>
<evidence type="ECO:0000256" key="3">
    <source>
        <dbReference type="ARBA" id="ARBA00022741"/>
    </source>
</evidence>
<dbReference type="GO" id="GO:0005634">
    <property type="term" value="C:nucleus"/>
    <property type="evidence" value="ECO:0007669"/>
    <property type="project" value="UniProtKB-SubCell"/>
</dbReference>
<dbReference type="EMBL" id="JWZT01000656">
    <property type="protein sequence ID" value="KII73795.1"/>
    <property type="molecule type" value="Genomic_DNA"/>
</dbReference>
<evidence type="ECO:0000256" key="7">
    <source>
        <dbReference type="ARBA" id="ARBA00023242"/>
    </source>
</evidence>
<dbReference type="GO" id="GO:0016787">
    <property type="term" value="F:hydrolase activity"/>
    <property type="evidence" value="ECO:0007669"/>
    <property type="project" value="UniProtKB-KW"/>
</dbReference>
<keyword evidence="11" id="KW-1185">Reference proteome</keyword>
<evidence type="ECO:0000256" key="1">
    <source>
        <dbReference type="ARBA" id="ARBA00004123"/>
    </source>
</evidence>
<dbReference type="AlphaFoldDB" id="A0A0C2NBR8"/>
<dbReference type="GO" id="GO:0045003">
    <property type="term" value="P:double-strand break repair via synthesis-dependent strand annealing"/>
    <property type="evidence" value="ECO:0007669"/>
    <property type="project" value="TreeGrafter"/>
</dbReference>
<proteinExistence type="inferred from homology"/>
<dbReference type="PANTHER" id="PTHR14025:SF20">
    <property type="entry name" value="FANCONI ANEMIA GROUP M PROTEIN"/>
    <property type="match status" value="1"/>
</dbReference>
<dbReference type="SUPFAM" id="SSF52540">
    <property type="entry name" value="P-loop containing nucleoside triphosphate hydrolases"/>
    <property type="match status" value="1"/>
</dbReference>
<keyword evidence="4" id="KW-0378">Hydrolase</keyword>
<dbReference type="SMART" id="SM00490">
    <property type="entry name" value="HELICc"/>
    <property type="match status" value="1"/>
</dbReference>
<dbReference type="FunFam" id="3.40.50.300:FF:000861">
    <property type="entry name" value="Fanconi anemia, complementation group M"/>
    <property type="match status" value="1"/>
</dbReference>
<dbReference type="SMART" id="SM00487">
    <property type="entry name" value="DEXDc"/>
    <property type="match status" value="1"/>
</dbReference>
<dbReference type="OrthoDB" id="6513042at2759"/>
<dbReference type="GO" id="GO:0009378">
    <property type="term" value="F:four-way junction helicase activity"/>
    <property type="evidence" value="ECO:0007669"/>
    <property type="project" value="TreeGrafter"/>
</dbReference>
<comment type="similarity">
    <text evidence="2">Belongs to the DEAD box helicase family. DEAH subfamily. FANCM sub-subfamily.</text>
</comment>
<dbReference type="PROSITE" id="PS51194">
    <property type="entry name" value="HELICASE_CTER"/>
    <property type="match status" value="1"/>
</dbReference>
<dbReference type="Pfam" id="PF00270">
    <property type="entry name" value="DEAD"/>
    <property type="match status" value="1"/>
</dbReference>
<sequence length="908" mass="103197">MPDIVLKAQDSDEDFDNDDEFDSDGFHLVNGWFYIYPIDMPCRKYQYKIVQECLFKNVLVCLPTGLGKTFVAAVVMMNFYRWFPEKKIVFIAPTRPLVCQQYSACMSIGGIRAHDVTCITGATKSTQRVSTYRDHKIFFLTPQVLQNDISSGLCQPQDIKCLVIDEAHKATKNHAFCQVVRSIKNLISNFRVLALTASPGENLDNIVDILSISSIEYYHEDHEDVKEYVQDKKITEIVLNFEGETKILVLQGLLDSLAKSGAISKSPLTSWSSYRFMMTINQLSSKKDRFPPSSLYMTHYLLIAYERLMFHGLLAFTRSLFGEGSSNFTKNAALNYLKRDIDFFNKLIELSENVESRLKNNLPPNYEYHPKITCLINVLIQHFSSAQDNSGRVIVFSQFRDSVDEIVSTLNRHSEIMKVMPFIGQADTKNSKGLRQKEQLEALERFRNGDFNVLVSTSVGEEGLDIGEVKLIVFYDVSASPLRLIQRMGRTGRKESGRIVLIMMKGVENGTYMRAKGKSKAMNNTLTNKLSKVNFVESCRLVPSHIIPYCVKSKIAFTFGNEKATVIDQPVEKDQIKLNPRLLVPFEKPMFDISTFHVQGTPGIFRSVKSQALHSIITRRPAFKKYNPIISTPITVTSPVKTHQNFKPQLIDDLLTSDSDFETILNEINVKNTSIKTAELSPSHKELDDSLPSIFEVELSQNSLNKTDESVIARVPKRARKASKASLESNKGDSIQHLVICKTKKKKLGREMLLTQAEVVDEASSDTQITDDNNYVYDSFINDESLAEPEPQHSFYRRILSSPTSRIPTKTNTKYNRWQNIVDTIEQKINEGVYTDDEILTTESEIISQHSDDTKESPIIQHNLIDPDMFCAPVEDTEIESTIYEASKEQEKFVIFIDSRAMLHSQVI</sequence>
<evidence type="ECO:0000259" key="9">
    <source>
        <dbReference type="PROSITE" id="PS51194"/>
    </source>
</evidence>
<evidence type="ECO:0000256" key="5">
    <source>
        <dbReference type="ARBA" id="ARBA00022806"/>
    </source>
</evidence>
<evidence type="ECO:0000256" key="2">
    <source>
        <dbReference type="ARBA" id="ARBA00009889"/>
    </source>
</evidence>
<dbReference type="InterPro" id="IPR027417">
    <property type="entry name" value="P-loop_NTPase"/>
</dbReference>
<dbReference type="GO" id="GO:0005524">
    <property type="term" value="F:ATP binding"/>
    <property type="evidence" value="ECO:0007669"/>
    <property type="project" value="UniProtKB-KW"/>
</dbReference>
<evidence type="ECO:0000256" key="4">
    <source>
        <dbReference type="ARBA" id="ARBA00022801"/>
    </source>
</evidence>
<dbReference type="GO" id="GO:0000400">
    <property type="term" value="F:four-way junction DNA binding"/>
    <property type="evidence" value="ECO:0007669"/>
    <property type="project" value="TreeGrafter"/>
</dbReference>
<reference evidence="10 11" key="1">
    <citation type="journal article" date="2014" name="Genome Biol. Evol.">
        <title>The genome of the myxosporean Thelohanellus kitauei shows adaptations to nutrient acquisition within its fish host.</title>
        <authorList>
            <person name="Yang Y."/>
            <person name="Xiong J."/>
            <person name="Zhou Z."/>
            <person name="Huo F."/>
            <person name="Miao W."/>
            <person name="Ran C."/>
            <person name="Liu Y."/>
            <person name="Zhang J."/>
            <person name="Feng J."/>
            <person name="Wang M."/>
            <person name="Wang M."/>
            <person name="Wang L."/>
            <person name="Yao B."/>
        </authorList>
    </citation>
    <scope>NUCLEOTIDE SEQUENCE [LARGE SCALE GENOMIC DNA]</scope>
    <source>
        <strain evidence="10">Wuqing</strain>
    </source>
</reference>
<dbReference type="InterPro" id="IPR014001">
    <property type="entry name" value="Helicase_ATP-bd"/>
</dbReference>
<dbReference type="Gene3D" id="3.40.50.300">
    <property type="entry name" value="P-loop containing nucleotide triphosphate hydrolases"/>
    <property type="match status" value="2"/>
</dbReference>
<keyword evidence="7" id="KW-0539">Nucleus</keyword>
<dbReference type="InterPro" id="IPR011545">
    <property type="entry name" value="DEAD/DEAH_box_helicase_dom"/>
</dbReference>
<protein>
    <submittedName>
        <fullName evidence="10">ATP-dependent DNA helicase MPH1</fullName>
    </submittedName>
</protein>
<dbReference type="GO" id="GO:0036297">
    <property type="term" value="P:interstrand cross-link repair"/>
    <property type="evidence" value="ECO:0007669"/>
    <property type="project" value="TreeGrafter"/>
</dbReference>
<evidence type="ECO:0000256" key="6">
    <source>
        <dbReference type="ARBA" id="ARBA00022840"/>
    </source>
</evidence>